<proteinExistence type="predicted"/>
<dbReference type="AlphaFoldDB" id="A0AA50Q713"/>
<sequence length="228" mass="25499">MTAKQNTSMKSLQTLIRQPLVGQGARVAQPEPTAMDMAIVDSVFSKLRVLFPVSAPRPEDEATHKGEWLKTLAAQGIASREQVQAGLNRARREQGDRQFWPTPRQFALWCQPTACDLGLPKLEAAFKEAARHYHHPDKHTWSHDVVRLAVRETGSWMFATGLEKDVLMTFERNYKVLCRRFSRGELTDVELPKALPETVTRPTEAAKAKSIIANLRANLGLKGANDGC</sequence>
<dbReference type="InterPro" id="IPR009731">
    <property type="entry name" value="P-like"/>
</dbReference>
<gene>
    <name evidence="1" type="ORF">RA178_03650</name>
</gene>
<dbReference type="Proteomes" id="UP001236800">
    <property type="component" value="Chromosome"/>
</dbReference>
<dbReference type="GeneID" id="301338248"/>
<organism evidence="1">
    <name type="scientific">Shewanella oncorhynchi</name>
    <dbReference type="NCBI Taxonomy" id="2726434"/>
    <lineage>
        <taxon>Bacteria</taxon>
        <taxon>Pseudomonadati</taxon>
        <taxon>Pseudomonadota</taxon>
        <taxon>Gammaproteobacteria</taxon>
        <taxon>Alteromonadales</taxon>
        <taxon>Shewanellaceae</taxon>
        <taxon>Shewanella</taxon>
    </lineage>
</organism>
<dbReference type="EMBL" id="CP132914">
    <property type="protein sequence ID" value="WMB73731.1"/>
    <property type="molecule type" value="Genomic_DNA"/>
</dbReference>
<reference evidence="1" key="1">
    <citation type="submission" date="2023-08" db="EMBL/GenBank/DDBJ databases">
        <title>Complete genome sequence of Shewanella oncorhynchi Z-P2, a siderophore putrebactin-producing bacterium.</title>
        <authorList>
            <person name="Zhang Y."/>
        </authorList>
    </citation>
    <scope>NUCLEOTIDE SEQUENCE</scope>
    <source>
        <strain evidence="1">Z-P2</strain>
    </source>
</reference>
<dbReference type="RefSeq" id="WP_306684583.1">
    <property type="nucleotide sequence ID" value="NZ_CP132914.1"/>
</dbReference>
<dbReference type="Pfam" id="PF06992">
    <property type="entry name" value="Phage_lambda_P"/>
    <property type="match status" value="1"/>
</dbReference>
<protein>
    <submittedName>
        <fullName evidence="1">Replication protein P</fullName>
    </submittedName>
</protein>
<name>A0AA50Q713_9GAMM</name>
<dbReference type="GO" id="GO:0006270">
    <property type="term" value="P:DNA replication initiation"/>
    <property type="evidence" value="ECO:0007669"/>
    <property type="project" value="InterPro"/>
</dbReference>
<accession>A0AA50Q713</accession>
<dbReference type="KEGG" id="sog:RA178_03650"/>
<evidence type="ECO:0000313" key="1">
    <source>
        <dbReference type="EMBL" id="WMB73731.1"/>
    </source>
</evidence>